<dbReference type="Proteomes" id="UP000198672">
    <property type="component" value="Unassembled WGS sequence"/>
</dbReference>
<protein>
    <submittedName>
        <fullName evidence="2">Uncharacterized protein</fullName>
    </submittedName>
</protein>
<reference evidence="3" key="1">
    <citation type="submission" date="2016-10" db="EMBL/GenBank/DDBJ databases">
        <authorList>
            <person name="Varghese N."/>
            <person name="Submissions S."/>
        </authorList>
    </citation>
    <scope>NUCLEOTIDE SEQUENCE [LARGE SCALE GENOMIC DNA]</scope>
    <source>
        <strain evidence="3">DSM 173</strain>
    </source>
</reference>
<evidence type="ECO:0000313" key="3">
    <source>
        <dbReference type="Proteomes" id="UP000198672"/>
    </source>
</evidence>
<evidence type="ECO:0000313" key="2">
    <source>
        <dbReference type="EMBL" id="SDY43137.1"/>
    </source>
</evidence>
<gene>
    <name evidence="2" type="ORF">SAMN05421644_16512</name>
</gene>
<feature type="compositionally biased region" description="Polar residues" evidence="1">
    <location>
        <begin position="47"/>
        <end position="59"/>
    </location>
</feature>
<dbReference type="EMBL" id="FNOW01000065">
    <property type="protein sequence ID" value="SDY43137.1"/>
    <property type="molecule type" value="Genomic_DNA"/>
</dbReference>
<proteinExistence type="predicted"/>
<organism evidence="2 3">
    <name type="scientific">Allochromatium warmingii</name>
    <name type="common">Chromatium warmingii</name>
    <dbReference type="NCBI Taxonomy" id="61595"/>
    <lineage>
        <taxon>Bacteria</taxon>
        <taxon>Pseudomonadati</taxon>
        <taxon>Pseudomonadota</taxon>
        <taxon>Gammaproteobacteria</taxon>
        <taxon>Chromatiales</taxon>
        <taxon>Chromatiaceae</taxon>
        <taxon>Allochromatium</taxon>
    </lineage>
</organism>
<evidence type="ECO:0000256" key="1">
    <source>
        <dbReference type="SAM" id="MobiDB-lite"/>
    </source>
</evidence>
<feature type="region of interest" description="Disordered" evidence="1">
    <location>
        <begin position="13"/>
        <end position="59"/>
    </location>
</feature>
<dbReference type="STRING" id="61595.SAMN05421644_16512"/>
<name>A0A1H3JT72_ALLWA</name>
<dbReference type="AlphaFoldDB" id="A0A1H3JT72"/>
<accession>A0A1H3JT72</accession>
<sequence length="59" mass="6117">MSQYLAQLKKLENGGEGTLKNLKNPPAIGSLGFLGTPTPLFSKNEGDAQNTKSGQPAGT</sequence>
<keyword evidence="3" id="KW-1185">Reference proteome</keyword>
<feature type="non-terminal residue" evidence="2">
    <location>
        <position position="59"/>
    </location>
</feature>